<organism evidence="5 6">
    <name type="scientific">Flammeovirga yaeyamensis</name>
    <dbReference type="NCBI Taxonomy" id="367791"/>
    <lineage>
        <taxon>Bacteria</taxon>
        <taxon>Pseudomonadati</taxon>
        <taxon>Bacteroidota</taxon>
        <taxon>Cytophagia</taxon>
        <taxon>Cytophagales</taxon>
        <taxon>Flammeovirgaceae</taxon>
        <taxon>Flammeovirga</taxon>
    </lineage>
</organism>
<dbReference type="EMBL" id="CP076133">
    <property type="protein sequence ID" value="QWG05534.1"/>
    <property type="molecule type" value="Genomic_DNA"/>
</dbReference>
<dbReference type="Pfam" id="PF12127">
    <property type="entry name" value="FloA"/>
    <property type="match status" value="1"/>
</dbReference>
<evidence type="ECO:0000313" key="5">
    <source>
        <dbReference type="EMBL" id="QWG05534.1"/>
    </source>
</evidence>
<keyword evidence="6" id="KW-1185">Reference proteome</keyword>
<evidence type="ECO:0000313" key="6">
    <source>
        <dbReference type="Proteomes" id="UP000678679"/>
    </source>
</evidence>
<keyword evidence="3" id="KW-1133">Transmembrane helix</keyword>
<dbReference type="RefSeq" id="WP_215585975.1">
    <property type="nucleotide sequence ID" value="NZ_CP076133.1"/>
</dbReference>
<reference evidence="5 6" key="1">
    <citation type="submission" date="2021-05" db="EMBL/GenBank/DDBJ databases">
        <title>Comparative genomic studies on the polysaccharide-degrading batcterial strains of the Flammeovirga genus.</title>
        <authorList>
            <person name="Zewei F."/>
            <person name="Zheng Z."/>
            <person name="Yu L."/>
            <person name="Ruyue G."/>
            <person name="Yanhong M."/>
            <person name="Yuanyuan C."/>
            <person name="Jingyan G."/>
            <person name="Wenjun H."/>
        </authorList>
    </citation>
    <scope>NUCLEOTIDE SEQUENCE [LARGE SCALE GENOMIC DNA]</scope>
    <source>
        <strain evidence="5 6">NBRC:100898</strain>
    </source>
</reference>
<dbReference type="AlphaFoldDB" id="A0AAX1NDA7"/>
<keyword evidence="4" id="KW-0472">Membrane</keyword>
<dbReference type="Proteomes" id="UP000678679">
    <property type="component" value="Chromosome 2"/>
</dbReference>
<gene>
    <name evidence="5" type="ORF">KMW28_24245</name>
</gene>
<evidence type="ECO:0000256" key="1">
    <source>
        <dbReference type="ARBA" id="ARBA00022475"/>
    </source>
</evidence>
<evidence type="ECO:0000256" key="4">
    <source>
        <dbReference type="ARBA" id="ARBA00023136"/>
    </source>
</evidence>
<name>A0AAX1NDA7_9BACT</name>
<dbReference type="KEGG" id="fya:KMW28_24245"/>
<sequence>MTFFILLLIAFISIFSLPVILVQLQAKRLNAKITISEAFKLRASKSASEKLFKGLAIVQENNFNISLSDLETLHLAGGNPEKVMTALLKYRDIKSLSFQKLSALELAGLDYEASIEDSLKDKTLRIESLKIGQFVINYEAVFSNRIGLGLEENQNENLESKIIDRLTNFLMNWEGEDKLKMQHYILTNVLNVEYWDRILV</sequence>
<protein>
    <submittedName>
        <fullName evidence="5">Flotillin-like FloA family protein</fullName>
    </submittedName>
</protein>
<dbReference type="InterPro" id="IPR022853">
    <property type="entry name" value="FloA"/>
</dbReference>
<keyword evidence="1" id="KW-1003">Cell membrane</keyword>
<keyword evidence="2" id="KW-0812">Transmembrane</keyword>
<evidence type="ECO:0000256" key="2">
    <source>
        <dbReference type="ARBA" id="ARBA00022692"/>
    </source>
</evidence>
<accession>A0AAX1NDA7</accession>
<evidence type="ECO:0000256" key="3">
    <source>
        <dbReference type="ARBA" id="ARBA00022989"/>
    </source>
</evidence>
<proteinExistence type="predicted"/>